<dbReference type="SUPFAM" id="SSF54637">
    <property type="entry name" value="Thioesterase/thiol ester dehydrase-isomerase"/>
    <property type="match status" value="1"/>
</dbReference>
<comment type="similarity">
    <text evidence="1">Belongs to the 4-hydroxybenzoyl-CoA thioesterase family.</text>
</comment>
<dbReference type="CDD" id="cd00586">
    <property type="entry name" value="4HBT"/>
    <property type="match status" value="1"/>
</dbReference>
<gene>
    <name evidence="3" type="ORF">METZ01_LOCUS221784</name>
</gene>
<dbReference type="PANTHER" id="PTHR31793:SF27">
    <property type="entry name" value="NOVEL THIOESTERASE SUPERFAMILY DOMAIN AND SAPOSIN A-TYPE DOMAIN CONTAINING PROTEIN (0610012H03RIK)"/>
    <property type="match status" value="1"/>
</dbReference>
<keyword evidence="2" id="KW-0378">Hydrolase</keyword>
<evidence type="ECO:0000256" key="1">
    <source>
        <dbReference type="ARBA" id="ARBA00005953"/>
    </source>
</evidence>
<sequence>MSTLDFKFKHTLRVRWKECDIQGIAYYGSYIDFIDVAQAEYFRNLGILTHQANDRKVFDLAAVKVTLEYKSPAKIDELIDIFLRVEKIGRTSIDKRSEIYRSDTDELLCSVQSISVNFDSELGKSRVVPTEIKDIIQQFESTGHINK</sequence>
<dbReference type="PANTHER" id="PTHR31793">
    <property type="entry name" value="4-HYDROXYBENZOYL-COA THIOESTERASE FAMILY MEMBER"/>
    <property type="match status" value="1"/>
</dbReference>
<proteinExistence type="inferred from homology"/>
<protein>
    <submittedName>
        <fullName evidence="3">Uncharacterized protein</fullName>
    </submittedName>
</protein>
<dbReference type="PIRSF" id="PIRSF003230">
    <property type="entry name" value="YbgC"/>
    <property type="match status" value="1"/>
</dbReference>
<name>A0A382G119_9ZZZZ</name>
<dbReference type="Gene3D" id="3.10.129.10">
    <property type="entry name" value="Hotdog Thioesterase"/>
    <property type="match status" value="1"/>
</dbReference>
<dbReference type="EMBL" id="UINC01052973">
    <property type="protein sequence ID" value="SVB68930.1"/>
    <property type="molecule type" value="Genomic_DNA"/>
</dbReference>
<dbReference type="InterPro" id="IPR006684">
    <property type="entry name" value="YbgC/YbaW"/>
</dbReference>
<evidence type="ECO:0000256" key="2">
    <source>
        <dbReference type="ARBA" id="ARBA00022801"/>
    </source>
</evidence>
<accession>A0A382G119</accession>
<dbReference type="GO" id="GO:0047617">
    <property type="term" value="F:fatty acyl-CoA hydrolase activity"/>
    <property type="evidence" value="ECO:0007669"/>
    <property type="project" value="TreeGrafter"/>
</dbReference>
<evidence type="ECO:0000313" key="3">
    <source>
        <dbReference type="EMBL" id="SVB68930.1"/>
    </source>
</evidence>
<dbReference type="InterPro" id="IPR050563">
    <property type="entry name" value="4-hydroxybenzoyl-CoA_TE"/>
</dbReference>
<organism evidence="3">
    <name type="scientific">marine metagenome</name>
    <dbReference type="NCBI Taxonomy" id="408172"/>
    <lineage>
        <taxon>unclassified sequences</taxon>
        <taxon>metagenomes</taxon>
        <taxon>ecological metagenomes</taxon>
    </lineage>
</organism>
<dbReference type="Pfam" id="PF13279">
    <property type="entry name" value="4HBT_2"/>
    <property type="match status" value="1"/>
</dbReference>
<dbReference type="InterPro" id="IPR029069">
    <property type="entry name" value="HotDog_dom_sf"/>
</dbReference>
<dbReference type="AlphaFoldDB" id="A0A382G119"/>
<reference evidence="3" key="1">
    <citation type="submission" date="2018-05" db="EMBL/GenBank/DDBJ databases">
        <authorList>
            <person name="Lanie J.A."/>
            <person name="Ng W.-L."/>
            <person name="Kazmierczak K.M."/>
            <person name="Andrzejewski T.M."/>
            <person name="Davidsen T.M."/>
            <person name="Wayne K.J."/>
            <person name="Tettelin H."/>
            <person name="Glass J.I."/>
            <person name="Rusch D."/>
            <person name="Podicherti R."/>
            <person name="Tsui H.-C.T."/>
            <person name="Winkler M.E."/>
        </authorList>
    </citation>
    <scope>NUCLEOTIDE SEQUENCE</scope>
</reference>